<keyword evidence="2" id="KW-1133">Transmembrane helix</keyword>
<dbReference type="Proteomes" id="UP001189429">
    <property type="component" value="Unassembled WGS sequence"/>
</dbReference>
<feature type="transmembrane region" description="Helical" evidence="2">
    <location>
        <begin position="380"/>
        <end position="410"/>
    </location>
</feature>
<feature type="transmembrane region" description="Helical" evidence="2">
    <location>
        <begin position="106"/>
        <end position="126"/>
    </location>
</feature>
<feature type="region of interest" description="Disordered" evidence="1">
    <location>
        <begin position="20"/>
        <end position="50"/>
    </location>
</feature>
<evidence type="ECO:0000256" key="2">
    <source>
        <dbReference type="SAM" id="Phobius"/>
    </source>
</evidence>
<sequence>MALPEGPGPHSLAECHDAAVDGSSRQTTGVQFRESSLPRDSGVASNVPRRQRQSRVSRHMSIARQSVKTRARTTQLEYVQAFIERFEEEDAAAASRSYVQKFAGSVVLVSSPVACALVTVCFQLAWKESPGFFLFPPLLISSLALMLVYVVVLVLTCGVAEAELLFDRRYLRGASFGCVCGACLLLQNIAFGNGMSSTLYNVIRSSDMLWTLAIESTALGKRPGATKACACLAVLMLSISYIMADVESTQDDSFSFNALPFVAAVLSSVFAALTGLTAQVQGRSFTKDYSNKLGAVIRMLFVQQFWLTVVFTASVLPSIGDIMAQGFFHKWTFRSPCLIVLPMMVKAFVSNLAIFFSGALNKNISGSFTTGASYLMECGLGLAVLSVSRACMIASLVSVLALIAINYWVVETSMRDSERKVVEAIRGACSGRPSAPTSTREPASSVTSPGPVPTKPTPDTVTSTIDGSESRINVSC</sequence>
<feature type="transmembrane region" description="Helical" evidence="2">
    <location>
        <begin position="170"/>
        <end position="191"/>
    </location>
</feature>
<feature type="transmembrane region" description="Helical" evidence="2">
    <location>
        <begin position="138"/>
        <end position="158"/>
    </location>
</feature>
<evidence type="ECO:0000256" key="1">
    <source>
        <dbReference type="SAM" id="MobiDB-lite"/>
    </source>
</evidence>
<feature type="transmembrane region" description="Helical" evidence="2">
    <location>
        <begin position="256"/>
        <end position="276"/>
    </location>
</feature>
<evidence type="ECO:0008006" key="5">
    <source>
        <dbReference type="Google" id="ProtNLM"/>
    </source>
</evidence>
<feature type="transmembrane region" description="Helical" evidence="2">
    <location>
        <begin position="337"/>
        <end position="360"/>
    </location>
</feature>
<evidence type="ECO:0000313" key="3">
    <source>
        <dbReference type="EMBL" id="CAK0804813.1"/>
    </source>
</evidence>
<proteinExistence type="predicted"/>
<dbReference type="EMBL" id="CAUYUJ010003324">
    <property type="protein sequence ID" value="CAK0804813.1"/>
    <property type="molecule type" value="Genomic_DNA"/>
</dbReference>
<keyword evidence="4" id="KW-1185">Reference proteome</keyword>
<keyword evidence="2" id="KW-0472">Membrane</keyword>
<gene>
    <name evidence="3" type="ORF">PCOR1329_LOCUS11500</name>
</gene>
<accession>A0ABN9QFR4</accession>
<protein>
    <recommendedName>
        <fullName evidence="5">Protein RFT1 homolog</fullName>
    </recommendedName>
</protein>
<feature type="compositionally biased region" description="Polar residues" evidence="1">
    <location>
        <begin position="23"/>
        <end position="34"/>
    </location>
</feature>
<feature type="transmembrane region" description="Helical" evidence="2">
    <location>
        <begin position="296"/>
        <end position="316"/>
    </location>
</feature>
<comment type="caution">
    <text evidence="3">The sequence shown here is derived from an EMBL/GenBank/DDBJ whole genome shotgun (WGS) entry which is preliminary data.</text>
</comment>
<organism evidence="3 4">
    <name type="scientific">Prorocentrum cordatum</name>
    <dbReference type="NCBI Taxonomy" id="2364126"/>
    <lineage>
        <taxon>Eukaryota</taxon>
        <taxon>Sar</taxon>
        <taxon>Alveolata</taxon>
        <taxon>Dinophyceae</taxon>
        <taxon>Prorocentrales</taxon>
        <taxon>Prorocentraceae</taxon>
        <taxon>Prorocentrum</taxon>
    </lineage>
</organism>
<keyword evidence="2" id="KW-0812">Transmembrane</keyword>
<name>A0ABN9QFR4_9DINO</name>
<feature type="compositionally biased region" description="Polar residues" evidence="1">
    <location>
        <begin position="465"/>
        <end position="476"/>
    </location>
</feature>
<evidence type="ECO:0000313" key="4">
    <source>
        <dbReference type="Proteomes" id="UP001189429"/>
    </source>
</evidence>
<reference evidence="3" key="1">
    <citation type="submission" date="2023-10" db="EMBL/GenBank/DDBJ databases">
        <authorList>
            <person name="Chen Y."/>
            <person name="Shah S."/>
            <person name="Dougan E. K."/>
            <person name="Thang M."/>
            <person name="Chan C."/>
        </authorList>
    </citation>
    <scope>NUCLEOTIDE SEQUENCE [LARGE SCALE GENOMIC DNA]</scope>
</reference>
<feature type="region of interest" description="Disordered" evidence="1">
    <location>
        <begin position="430"/>
        <end position="476"/>
    </location>
</feature>